<evidence type="ECO:0000256" key="1">
    <source>
        <dbReference type="SAM" id="MobiDB-lite"/>
    </source>
</evidence>
<evidence type="ECO:0000313" key="2">
    <source>
        <dbReference type="EMBL" id="KAF2883933.1"/>
    </source>
</evidence>
<name>A0A8K0G335_IGNLU</name>
<dbReference type="Proteomes" id="UP000801492">
    <property type="component" value="Unassembled WGS sequence"/>
</dbReference>
<feature type="region of interest" description="Disordered" evidence="1">
    <location>
        <begin position="43"/>
        <end position="73"/>
    </location>
</feature>
<comment type="caution">
    <text evidence="2">The sequence shown here is derived from an EMBL/GenBank/DDBJ whole genome shotgun (WGS) entry which is preliminary data.</text>
</comment>
<proteinExistence type="predicted"/>
<protein>
    <submittedName>
        <fullName evidence="2">Uncharacterized protein</fullName>
    </submittedName>
</protein>
<feature type="compositionally biased region" description="Acidic residues" evidence="1">
    <location>
        <begin position="43"/>
        <end position="59"/>
    </location>
</feature>
<dbReference type="EMBL" id="VTPC01090253">
    <property type="protein sequence ID" value="KAF2883933.1"/>
    <property type="molecule type" value="Genomic_DNA"/>
</dbReference>
<reference evidence="2" key="1">
    <citation type="submission" date="2019-08" db="EMBL/GenBank/DDBJ databases">
        <title>The genome of the North American firefly Photinus pyralis.</title>
        <authorList>
            <consortium name="Photinus pyralis genome working group"/>
            <person name="Fallon T.R."/>
            <person name="Sander Lower S.E."/>
            <person name="Weng J.-K."/>
        </authorList>
    </citation>
    <scope>NUCLEOTIDE SEQUENCE</scope>
    <source>
        <strain evidence="2">TRF0915ILg1</strain>
        <tissue evidence="2">Whole body</tissue>
    </source>
</reference>
<gene>
    <name evidence="2" type="ORF">ILUMI_22225</name>
</gene>
<sequence length="73" mass="7966">MEPSNPSTSVCDSTLRKRSLVDGKLGKLLEESDDDDFIGLLESDTEGLVETDDDVEDEIIGTNSDNDSDDNED</sequence>
<evidence type="ECO:0000313" key="3">
    <source>
        <dbReference type="Proteomes" id="UP000801492"/>
    </source>
</evidence>
<accession>A0A8K0G335</accession>
<keyword evidence="3" id="KW-1185">Reference proteome</keyword>
<dbReference type="AlphaFoldDB" id="A0A8K0G335"/>
<organism evidence="2 3">
    <name type="scientific">Ignelater luminosus</name>
    <name type="common">Cucubano</name>
    <name type="synonym">Pyrophorus luminosus</name>
    <dbReference type="NCBI Taxonomy" id="2038154"/>
    <lineage>
        <taxon>Eukaryota</taxon>
        <taxon>Metazoa</taxon>
        <taxon>Ecdysozoa</taxon>
        <taxon>Arthropoda</taxon>
        <taxon>Hexapoda</taxon>
        <taxon>Insecta</taxon>
        <taxon>Pterygota</taxon>
        <taxon>Neoptera</taxon>
        <taxon>Endopterygota</taxon>
        <taxon>Coleoptera</taxon>
        <taxon>Polyphaga</taxon>
        <taxon>Elateriformia</taxon>
        <taxon>Elateroidea</taxon>
        <taxon>Elateridae</taxon>
        <taxon>Agrypninae</taxon>
        <taxon>Pyrophorini</taxon>
        <taxon>Ignelater</taxon>
    </lineage>
</organism>